<organism evidence="2">
    <name type="scientific">Caldiarchaeum subterraneum</name>
    <dbReference type="NCBI Taxonomy" id="311458"/>
    <lineage>
        <taxon>Archaea</taxon>
        <taxon>Nitrososphaerota</taxon>
        <taxon>Candidatus Caldarchaeales</taxon>
        <taxon>Candidatus Caldarchaeaceae</taxon>
        <taxon>Candidatus Caldarchaeum</taxon>
    </lineage>
</organism>
<protein>
    <recommendedName>
        <fullName evidence="4">DUF4065 domain-containing protein</fullName>
    </recommendedName>
</protein>
<dbReference type="AlphaFoldDB" id="A0A7C4E1Q3"/>
<gene>
    <name evidence="3" type="ORF">ENM30_03545</name>
    <name evidence="2" type="ORF">ENT82_03715</name>
    <name evidence="1" type="ORF">ENU43_00185</name>
</gene>
<accession>A0A7C4E1Q3</accession>
<dbReference type="EMBL" id="DRXG01000079">
    <property type="protein sequence ID" value="HHN52370.1"/>
    <property type="molecule type" value="Genomic_DNA"/>
</dbReference>
<dbReference type="EMBL" id="DTAD01000034">
    <property type="protein sequence ID" value="HGN90222.1"/>
    <property type="molecule type" value="Genomic_DNA"/>
</dbReference>
<proteinExistence type="predicted"/>
<comment type="caution">
    <text evidence="2">The sequence shown here is derived from an EMBL/GenBank/DDBJ whole genome shotgun (WGS) entry which is preliminary data.</text>
</comment>
<evidence type="ECO:0000313" key="2">
    <source>
        <dbReference type="EMBL" id="HGN90222.1"/>
    </source>
</evidence>
<evidence type="ECO:0008006" key="4">
    <source>
        <dbReference type="Google" id="ProtNLM"/>
    </source>
</evidence>
<reference evidence="2" key="1">
    <citation type="journal article" date="2020" name="mSystems">
        <title>Genome- and Community-Level Interaction Insights into Carbon Utilization and Element Cycling Functions of Hydrothermarchaeota in Hydrothermal Sediment.</title>
        <authorList>
            <person name="Zhou Z."/>
            <person name="Liu Y."/>
            <person name="Xu W."/>
            <person name="Pan J."/>
            <person name="Luo Z.H."/>
            <person name="Li M."/>
        </authorList>
    </citation>
    <scope>NUCLEOTIDE SEQUENCE [LARGE SCALE GENOMIC DNA]</scope>
    <source>
        <strain evidence="3">SpSt-1073</strain>
        <strain evidence="2">SpSt-613</strain>
        <strain evidence="1">SpSt-669</strain>
    </source>
</reference>
<evidence type="ECO:0000313" key="3">
    <source>
        <dbReference type="EMBL" id="HHN52370.1"/>
    </source>
</evidence>
<dbReference type="EMBL" id="DTCM01000003">
    <property type="protein sequence ID" value="HGL40080.1"/>
    <property type="molecule type" value="Genomic_DNA"/>
</dbReference>
<sequence length="159" mass="18777">MKYLRWLIEDVLRIDGRALVSEDEAGFVSRLRLQKAAYLLKRMGVEPFTKYSFTIYLRGPYSPELAKEYYGEVGEEKEKPGITAEKLELLKWFVEHDEKWLEIASSILSILEDYPDISYDELFSLLRMSKPWITREKLDEIYRELEERSLVGKQTVLVS</sequence>
<evidence type="ECO:0000313" key="1">
    <source>
        <dbReference type="EMBL" id="HGL40080.1"/>
    </source>
</evidence>
<name>A0A7C4E1Q3_CALS0</name>